<dbReference type="GeneID" id="20659805"/>
<reference evidence="2 3" key="1">
    <citation type="journal article" date="2006" name="Science">
        <title>Phytophthora genome sequences uncover evolutionary origins and mechanisms of pathogenesis.</title>
        <authorList>
            <person name="Tyler B.M."/>
            <person name="Tripathy S."/>
            <person name="Zhang X."/>
            <person name="Dehal P."/>
            <person name="Jiang R.H."/>
            <person name="Aerts A."/>
            <person name="Arredondo F.D."/>
            <person name="Baxter L."/>
            <person name="Bensasson D."/>
            <person name="Beynon J.L."/>
            <person name="Chapman J."/>
            <person name="Damasceno C.M."/>
            <person name="Dorrance A.E."/>
            <person name="Dou D."/>
            <person name="Dickerman A.W."/>
            <person name="Dubchak I.L."/>
            <person name="Garbelotto M."/>
            <person name="Gijzen M."/>
            <person name="Gordon S.G."/>
            <person name="Govers F."/>
            <person name="Grunwald N.J."/>
            <person name="Huang W."/>
            <person name="Ivors K.L."/>
            <person name="Jones R.W."/>
            <person name="Kamoun S."/>
            <person name="Krampis K."/>
            <person name="Lamour K.H."/>
            <person name="Lee M.K."/>
            <person name="McDonald W.H."/>
            <person name="Medina M."/>
            <person name="Meijer H.J."/>
            <person name="Nordberg E.K."/>
            <person name="Maclean D.J."/>
            <person name="Ospina-Giraldo M.D."/>
            <person name="Morris P.F."/>
            <person name="Phuntumart V."/>
            <person name="Putnam N.H."/>
            <person name="Rash S."/>
            <person name="Rose J.K."/>
            <person name="Sakihama Y."/>
            <person name="Salamov A.A."/>
            <person name="Savidor A."/>
            <person name="Scheuring C.F."/>
            <person name="Smith B.M."/>
            <person name="Sobral B.W."/>
            <person name="Terry A."/>
            <person name="Torto-Alalibo T.A."/>
            <person name="Win J."/>
            <person name="Xu Z."/>
            <person name="Zhang H."/>
            <person name="Grigoriev I.V."/>
            <person name="Rokhsar D.S."/>
            <person name="Boore J.L."/>
        </authorList>
    </citation>
    <scope>NUCLEOTIDE SEQUENCE [LARGE SCALE GENOMIC DNA]</scope>
    <source>
        <strain evidence="2 3">P6497</strain>
    </source>
</reference>
<feature type="region of interest" description="Disordered" evidence="1">
    <location>
        <begin position="1"/>
        <end position="139"/>
    </location>
</feature>
<sequence>MAKGSKSAVPATPVKSGRGSAEGSSTIASDLTSRLSTISERSVSFEESVDQDSDAKDDMMMDYGDLEEKTPATTQEFGDEEDAMLSVGRSGGSRSLSRNLVAEFDEDGTETSASRALVQVTKGPQESRGSRPAMNSSTPAANKVLGRMLEQMVESSEWIWQLVAQNAFWA</sequence>
<proteinExistence type="predicted"/>
<dbReference type="KEGG" id="psoj:PHYSODRAFT_516440"/>
<feature type="compositionally biased region" description="Polar residues" evidence="1">
    <location>
        <begin position="22"/>
        <end position="42"/>
    </location>
</feature>
<organism evidence="2 3">
    <name type="scientific">Phytophthora sojae (strain P6497)</name>
    <name type="common">Soybean stem and root rot agent</name>
    <name type="synonym">Phytophthora megasperma f. sp. glycines</name>
    <dbReference type="NCBI Taxonomy" id="1094619"/>
    <lineage>
        <taxon>Eukaryota</taxon>
        <taxon>Sar</taxon>
        <taxon>Stramenopiles</taxon>
        <taxon>Oomycota</taxon>
        <taxon>Peronosporomycetes</taxon>
        <taxon>Peronosporales</taxon>
        <taxon>Peronosporaceae</taxon>
        <taxon>Phytophthora</taxon>
    </lineage>
</organism>
<protein>
    <submittedName>
        <fullName evidence="2">Uncharacterized protein</fullName>
    </submittedName>
</protein>
<dbReference type="RefSeq" id="XP_009532343.1">
    <property type="nucleotide sequence ID" value="XM_009534048.1"/>
</dbReference>
<evidence type="ECO:0000313" key="3">
    <source>
        <dbReference type="Proteomes" id="UP000002640"/>
    </source>
</evidence>
<evidence type="ECO:0000256" key="1">
    <source>
        <dbReference type="SAM" id="MobiDB-lite"/>
    </source>
</evidence>
<dbReference type="AlphaFoldDB" id="G4ZYF8"/>
<gene>
    <name evidence="2" type="ORF">PHYSODRAFT_516440</name>
</gene>
<accession>G4ZYF8</accession>
<keyword evidence="3" id="KW-1185">Reference proteome</keyword>
<dbReference type="InParanoid" id="G4ZYF8"/>
<name>G4ZYF8_PHYSP</name>
<dbReference type="EMBL" id="JH159157">
    <property type="protein sequence ID" value="EGZ12010.1"/>
    <property type="molecule type" value="Genomic_DNA"/>
</dbReference>
<evidence type="ECO:0000313" key="2">
    <source>
        <dbReference type="EMBL" id="EGZ12010.1"/>
    </source>
</evidence>
<feature type="compositionally biased region" description="Low complexity" evidence="1">
    <location>
        <begin position="85"/>
        <end position="101"/>
    </location>
</feature>
<dbReference type="Proteomes" id="UP000002640">
    <property type="component" value="Unassembled WGS sequence"/>
</dbReference>